<keyword evidence="7" id="KW-1185">Reference proteome</keyword>
<dbReference type="RefSeq" id="WP_345408848.1">
    <property type="nucleotide sequence ID" value="NZ_BAABHG010000031.1"/>
</dbReference>
<dbReference type="EMBL" id="JBHUKU010000012">
    <property type="protein sequence ID" value="MFD2461290.1"/>
    <property type="molecule type" value="Genomic_DNA"/>
</dbReference>
<dbReference type="SUPFAM" id="SSF88659">
    <property type="entry name" value="Sigma3 and sigma4 domains of RNA polymerase sigma factors"/>
    <property type="match status" value="1"/>
</dbReference>
<reference evidence="7" key="1">
    <citation type="journal article" date="2019" name="Int. J. Syst. Evol. Microbiol.">
        <title>The Global Catalogue of Microorganisms (GCM) 10K type strain sequencing project: providing services to taxonomists for standard genome sequencing and annotation.</title>
        <authorList>
            <consortium name="The Broad Institute Genomics Platform"/>
            <consortium name="The Broad Institute Genome Sequencing Center for Infectious Disease"/>
            <person name="Wu L."/>
            <person name="Ma J."/>
        </authorList>
    </citation>
    <scope>NUCLEOTIDE SEQUENCE [LARGE SCALE GENOMIC DNA]</scope>
    <source>
        <strain evidence="7">CGMCC 4.7643</strain>
    </source>
</reference>
<dbReference type="Gene3D" id="1.10.10.10">
    <property type="entry name" value="Winged helix-like DNA-binding domain superfamily/Winged helix DNA-binding domain"/>
    <property type="match status" value="1"/>
</dbReference>
<feature type="domain" description="RNA polymerase sigma factor 70 region 4 type 2" evidence="5">
    <location>
        <begin position="22"/>
        <end position="74"/>
    </location>
</feature>
<keyword evidence="4" id="KW-0804">Transcription</keyword>
<dbReference type="CDD" id="cd06171">
    <property type="entry name" value="Sigma70_r4"/>
    <property type="match status" value="1"/>
</dbReference>
<dbReference type="InterPro" id="IPR036388">
    <property type="entry name" value="WH-like_DNA-bd_sf"/>
</dbReference>
<dbReference type="InterPro" id="IPR013249">
    <property type="entry name" value="RNA_pol_sigma70_r4_t2"/>
</dbReference>
<gene>
    <name evidence="6" type="ORF">ACFSYJ_21985</name>
</gene>
<name>A0ABW5GKA6_9PSEU</name>
<accession>A0ABW5GKA6</accession>
<evidence type="ECO:0000259" key="5">
    <source>
        <dbReference type="Pfam" id="PF08281"/>
    </source>
</evidence>
<keyword evidence="3" id="KW-0731">Sigma factor</keyword>
<evidence type="ECO:0000256" key="1">
    <source>
        <dbReference type="ARBA" id="ARBA00010641"/>
    </source>
</evidence>
<sequence length="82" mass="9315">MLDRPRPFDVVTETLLTDLDRAQVHRALAVLSDLQRESIMLTYLQGYSNRQAAERLGITPGTHRARVRDGLARLRVVLSTSR</sequence>
<dbReference type="Pfam" id="PF08281">
    <property type="entry name" value="Sigma70_r4_2"/>
    <property type="match status" value="1"/>
</dbReference>
<dbReference type="InterPro" id="IPR013324">
    <property type="entry name" value="RNA_pol_sigma_r3/r4-like"/>
</dbReference>
<proteinExistence type="inferred from homology"/>
<evidence type="ECO:0000313" key="6">
    <source>
        <dbReference type="EMBL" id="MFD2461290.1"/>
    </source>
</evidence>
<evidence type="ECO:0000256" key="4">
    <source>
        <dbReference type="ARBA" id="ARBA00023163"/>
    </source>
</evidence>
<dbReference type="Proteomes" id="UP001597419">
    <property type="component" value="Unassembled WGS sequence"/>
</dbReference>
<keyword evidence="2" id="KW-0805">Transcription regulation</keyword>
<evidence type="ECO:0000256" key="2">
    <source>
        <dbReference type="ARBA" id="ARBA00023015"/>
    </source>
</evidence>
<evidence type="ECO:0000313" key="7">
    <source>
        <dbReference type="Proteomes" id="UP001597419"/>
    </source>
</evidence>
<comment type="caution">
    <text evidence="6">The sequence shown here is derived from an EMBL/GenBank/DDBJ whole genome shotgun (WGS) entry which is preliminary data.</text>
</comment>
<evidence type="ECO:0000256" key="3">
    <source>
        <dbReference type="ARBA" id="ARBA00023082"/>
    </source>
</evidence>
<comment type="similarity">
    <text evidence="1">Belongs to the sigma-70 factor family. ECF subfamily.</text>
</comment>
<protein>
    <submittedName>
        <fullName evidence="6">Sigma factor-like helix-turn-helix DNA-binding protein</fullName>
    </submittedName>
</protein>
<organism evidence="6 7">
    <name type="scientific">Amycolatopsis samaneae</name>
    <dbReference type="NCBI Taxonomy" id="664691"/>
    <lineage>
        <taxon>Bacteria</taxon>
        <taxon>Bacillati</taxon>
        <taxon>Actinomycetota</taxon>
        <taxon>Actinomycetes</taxon>
        <taxon>Pseudonocardiales</taxon>
        <taxon>Pseudonocardiaceae</taxon>
        <taxon>Amycolatopsis</taxon>
    </lineage>
</organism>